<evidence type="ECO:0000256" key="6">
    <source>
        <dbReference type="ARBA" id="ARBA00048036"/>
    </source>
</evidence>
<comment type="caution">
    <text evidence="8">The sequence shown here is derived from an EMBL/GenBank/DDBJ whole genome shotgun (WGS) entry which is preliminary data.</text>
</comment>
<dbReference type="InterPro" id="IPR051518">
    <property type="entry name" value="Sucrose_Phosphatase"/>
</dbReference>
<reference evidence="8 9" key="1">
    <citation type="submission" date="2020-10" db="EMBL/GenBank/DDBJ databases">
        <authorList>
            <person name="Castelo-Branco R."/>
            <person name="Eusebio N."/>
            <person name="Adriana R."/>
            <person name="Vieira A."/>
            <person name="Brugerolle De Fraissinette N."/>
            <person name="Rezende De Castro R."/>
            <person name="Schneider M.P."/>
            <person name="Vasconcelos V."/>
            <person name="Leao P.N."/>
        </authorList>
    </citation>
    <scope>NUCLEOTIDE SEQUENCE [LARGE SCALE GENOMIC DNA]</scope>
    <source>
        <strain evidence="8 9">LEGE 00031</strain>
    </source>
</reference>
<proteinExistence type="inferred from homology"/>
<dbReference type="GO" id="GO:0050307">
    <property type="term" value="F:sucrose-phosphate phosphatase activity"/>
    <property type="evidence" value="ECO:0007669"/>
    <property type="project" value="UniProtKB-EC"/>
</dbReference>
<comment type="cofactor">
    <cofactor evidence="1">
        <name>Mg(2+)</name>
        <dbReference type="ChEBI" id="CHEBI:18420"/>
    </cofactor>
</comment>
<dbReference type="InterPro" id="IPR023214">
    <property type="entry name" value="HAD_sf"/>
</dbReference>
<dbReference type="Gene3D" id="3.40.50.1000">
    <property type="entry name" value="HAD superfamily/HAD-like"/>
    <property type="match status" value="1"/>
</dbReference>
<dbReference type="RefSeq" id="WP_194018663.1">
    <property type="nucleotide sequence ID" value="NZ_JADEVV010000003.1"/>
</dbReference>
<evidence type="ECO:0000256" key="5">
    <source>
        <dbReference type="ARBA" id="ARBA00022801"/>
    </source>
</evidence>
<dbReference type="EC" id="3.1.3.24" evidence="4"/>
<keyword evidence="5 8" id="KW-0378">Hydrolase</keyword>
<dbReference type="InterPro" id="IPR006379">
    <property type="entry name" value="HAD-SF_hydro_IIB"/>
</dbReference>
<dbReference type="NCBIfam" id="TIGR01485">
    <property type="entry name" value="SPP_plant-cyano"/>
    <property type="match status" value="1"/>
</dbReference>
<dbReference type="SUPFAM" id="SSF56784">
    <property type="entry name" value="HAD-like"/>
    <property type="match status" value="1"/>
</dbReference>
<dbReference type="InterPro" id="IPR006380">
    <property type="entry name" value="SPP-like_dom"/>
</dbReference>
<evidence type="ECO:0000256" key="1">
    <source>
        <dbReference type="ARBA" id="ARBA00001946"/>
    </source>
</evidence>
<evidence type="ECO:0000313" key="9">
    <source>
        <dbReference type="Proteomes" id="UP000658720"/>
    </source>
</evidence>
<dbReference type="EMBL" id="JADEVV010000003">
    <property type="protein sequence ID" value="MBE9252553.1"/>
    <property type="molecule type" value="Genomic_DNA"/>
</dbReference>
<feature type="domain" description="Sucrose phosphatase-like" evidence="7">
    <location>
        <begin position="3"/>
        <end position="241"/>
    </location>
</feature>
<sequence>MRKLLLISDLDNTWVGDQEALEELQQYLGDRRGDFYLAYATGRSYNSARQLQKQVGLMEPDYWLTAVGSEIYHPQGLDQSWADYLSEHWQRDTLQAIADGFEALKPQSPLEQNPWKISYHLAPQASPTVIDQLTEILEETGIPVQVIFSSGKDVDLLPQRSNKGNATQYLQKHLAMESDQTLVCGDSGNDIGLFETSARGVIVRNAQPELLHWYDQWGNSRHYWAQLSHAGAILEAIAHFDFFG</sequence>
<organism evidence="8 9">
    <name type="scientific">Synechocystis salina LEGE 00031</name>
    <dbReference type="NCBI Taxonomy" id="1828736"/>
    <lineage>
        <taxon>Bacteria</taxon>
        <taxon>Bacillati</taxon>
        <taxon>Cyanobacteriota</taxon>
        <taxon>Cyanophyceae</taxon>
        <taxon>Synechococcales</taxon>
        <taxon>Merismopediaceae</taxon>
        <taxon>Synechocystis</taxon>
    </lineage>
</organism>
<comment type="similarity">
    <text evidence="3">Belongs to the sucrose phosphatase family.</text>
</comment>
<evidence type="ECO:0000256" key="3">
    <source>
        <dbReference type="ARBA" id="ARBA00007211"/>
    </source>
</evidence>
<dbReference type="PANTHER" id="PTHR46521:SF4">
    <property type="entry name" value="SUCROSE-PHOSPHATASE 2-RELATED"/>
    <property type="match status" value="1"/>
</dbReference>
<dbReference type="InterPro" id="IPR036412">
    <property type="entry name" value="HAD-like_sf"/>
</dbReference>
<dbReference type="SFLD" id="SFLDS00003">
    <property type="entry name" value="Haloacid_Dehalogenase"/>
    <property type="match status" value="1"/>
</dbReference>
<dbReference type="SFLD" id="SFLDG01140">
    <property type="entry name" value="C2.B:_Phosphomannomutase_and_P"/>
    <property type="match status" value="1"/>
</dbReference>
<evidence type="ECO:0000256" key="4">
    <source>
        <dbReference type="ARBA" id="ARBA00013112"/>
    </source>
</evidence>
<dbReference type="Proteomes" id="UP000658720">
    <property type="component" value="Unassembled WGS sequence"/>
</dbReference>
<evidence type="ECO:0000256" key="2">
    <source>
        <dbReference type="ARBA" id="ARBA00005070"/>
    </source>
</evidence>
<comment type="pathway">
    <text evidence="2">Glycan biosynthesis; sucrose biosynthesis; sucrose from D-fructose 6-phosphate and UDP-alpha-D-glucose: step 2/2.</text>
</comment>
<dbReference type="Pfam" id="PF05116">
    <property type="entry name" value="S6PP"/>
    <property type="match status" value="1"/>
</dbReference>
<dbReference type="SFLD" id="SFLDG01141">
    <property type="entry name" value="C2.B.1:_Sucrose_Phosphatase_Li"/>
    <property type="match status" value="1"/>
</dbReference>
<evidence type="ECO:0000313" key="8">
    <source>
        <dbReference type="EMBL" id="MBE9252553.1"/>
    </source>
</evidence>
<dbReference type="NCBIfam" id="TIGR01482">
    <property type="entry name" value="SPP-subfamily"/>
    <property type="match status" value="1"/>
</dbReference>
<dbReference type="CDD" id="cd02605">
    <property type="entry name" value="HAD_SPP"/>
    <property type="match status" value="1"/>
</dbReference>
<name>A0ABR9VMH6_9SYNC</name>
<protein>
    <recommendedName>
        <fullName evidence="4">sucrose-phosphate phosphatase</fullName>
        <ecNumber evidence="4">3.1.3.24</ecNumber>
    </recommendedName>
</protein>
<evidence type="ECO:0000259" key="7">
    <source>
        <dbReference type="Pfam" id="PF05116"/>
    </source>
</evidence>
<comment type="catalytic activity">
    <reaction evidence="6">
        <text>sucrose 6(F)-phosphate + H2O = sucrose + phosphate</text>
        <dbReference type="Rhea" id="RHEA:19289"/>
        <dbReference type="ChEBI" id="CHEBI:15377"/>
        <dbReference type="ChEBI" id="CHEBI:17992"/>
        <dbReference type="ChEBI" id="CHEBI:43474"/>
        <dbReference type="ChEBI" id="CHEBI:57723"/>
        <dbReference type="EC" id="3.1.3.24"/>
    </reaction>
</comment>
<dbReference type="NCBIfam" id="TIGR01484">
    <property type="entry name" value="HAD-SF-IIB"/>
    <property type="match status" value="1"/>
</dbReference>
<dbReference type="PANTHER" id="PTHR46521">
    <property type="entry name" value="SUCROSE-PHOSPHATASE 2-RELATED"/>
    <property type="match status" value="1"/>
</dbReference>
<dbReference type="InterPro" id="IPR012847">
    <property type="entry name" value="Sucrose_phosphatase_pln/cyn"/>
</dbReference>
<gene>
    <name evidence="8" type="ORF">IQ217_01540</name>
</gene>
<dbReference type="Gene3D" id="3.90.1070.10">
    <property type="match status" value="1"/>
</dbReference>
<accession>A0ABR9VMH6</accession>
<keyword evidence="9" id="KW-1185">Reference proteome</keyword>